<gene>
    <name evidence="7" type="ORF">SAMN05444972_105280</name>
</gene>
<dbReference type="RefSeq" id="WP_091836634.1">
    <property type="nucleotide sequence ID" value="NZ_FPAA01000005.1"/>
</dbReference>
<dbReference type="Proteomes" id="UP000198660">
    <property type="component" value="Unassembled WGS sequence"/>
</dbReference>
<dbReference type="EMBL" id="FPAA01000005">
    <property type="protein sequence ID" value="SFS66795.1"/>
    <property type="molecule type" value="Genomic_DNA"/>
</dbReference>
<feature type="domain" description="DUF1232" evidence="6">
    <location>
        <begin position="68"/>
        <end position="101"/>
    </location>
</feature>
<evidence type="ECO:0000313" key="8">
    <source>
        <dbReference type="Proteomes" id="UP000198660"/>
    </source>
</evidence>
<proteinExistence type="predicted"/>
<accession>A0A1I6RQ32</accession>
<evidence type="ECO:0000259" key="6">
    <source>
        <dbReference type="Pfam" id="PF06803"/>
    </source>
</evidence>
<dbReference type="Pfam" id="PF06803">
    <property type="entry name" value="DUF1232"/>
    <property type="match status" value="1"/>
</dbReference>
<evidence type="ECO:0000256" key="3">
    <source>
        <dbReference type="ARBA" id="ARBA00022989"/>
    </source>
</evidence>
<dbReference type="GO" id="GO:0012505">
    <property type="term" value="C:endomembrane system"/>
    <property type="evidence" value="ECO:0007669"/>
    <property type="project" value="UniProtKB-SubCell"/>
</dbReference>
<keyword evidence="4" id="KW-0472">Membrane</keyword>
<evidence type="ECO:0000313" key="7">
    <source>
        <dbReference type="EMBL" id="SFS66795.1"/>
    </source>
</evidence>
<dbReference type="OrthoDB" id="9793277at2"/>
<keyword evidence="8" id="KW-1185">Reference proteome</keyword>
<keyword evidence="5" id="KW-0175">Coiled coil</keyword>
<feature type="coiled-coil region" evidence="5">
    <location>
        <begin position="105"/>
        <end position="132"/>
    </location>
</feature>
<evidence type="ECO:0000256" key="2">
    <source>
        <dbReference type="ARBA" id="ARBA00022692"/>
    </source>
</evidence>
<comment type="subcellular location">
    <subcellularLocation>
        <location evidence="1">Endomembrane system</location>
        <topology evidence="1">Multi-pass membrane protein</topology>
    </subcellularLocation>
</comment>
<dbReference type="InterPro" id="IPR010652">
    <property type="entry name" value="DUF1232"/>
</dbReference>
<evidence type="ECO:0000256" key="5">
    <source>
        <dbReference type="SAM" id="Coils"/>
    </source>
</evidence>
<sequence length="134" mass="15089">MASRKLEQKVKWVLGSLTKKADTPEGSRRILDNFNAKVDRVGGIQKIIGKLKLLYEFFRHPATSRTKKALAGAALLYFIIPSDVLPDIIPIAGYVDDVAAVGIVWKMLAGELDRFERRLQNSEEKCDDEDSERN</sequence>
<protein>
    <submittedName>
        <fullName evidence="7">Uncharacterized membrane protein YkvA, DUF1232 family</fullName>
    </submittedName>
</protein>
<name>A0A1I6RQ32_9BACL</name>
<reference evidence="8" key="1">
    <citation type="submission" date="2016-10" db="EMBL/GenBank/DDBJ databases">
        <authorList>
            <person name="Varghese N."/>
            <person name="Submissions S."/>
        </authorList>
    </citation>
    <scope>NUCLEOTIDE SEQUENCE [LARGE SCALE GENOMIC DNA]</scope>
    <source>
        <strain evidence="8">DSM 45789</strain>
    </source>
</reference>
<keyword evidence="3" id="KW-1133">Transmembrane helix</keyword>
<evidence type="ECO:0000256" key="4">
    <source>
        <dbReference type="ARBA" id="ARBA00023136"/>
    </source>
</evidence>
<keyword evidence="2" id="KW-0812">Transmembrane</keyword>
<evidence type="ECO:0000256" key="1">
    <source>
        <dbReference type="ARBA" id="ARBA00004127"/>
    </source>
</evidence>
<dbReference type="AlphaFoldDB" id="A0A1I6RQ32"/>
<organism evidence="7 8">
    <name type="scientific">Marininema halotolerans</name>
    <dbReference type="NCBI Taxonomy" id="1155944"/>
    <lineage>
        <taxon>Bacteria</taxon>
        <taxon>Bacillati</taxon>
        <taxon>Bacillota</taxon>
        <taxon>Bacilli</taxon>
        <taxon>Bacillales</taxon>
        <taxon>Thermoactinomycetaceae</taxon>
        <taxon>Marininema</taxon>
    </lineage>
</organism>